<dbReference type="InterPro" id="IPR036397">
    <property type="entry name" value="RNaseH_sf"/>
</dbReference>
<evidence type="ECO:0000256" key="12">
    <source>
        <dbReference type="ARBA" id="ARBA00023204"/>
    </source>
</evidence>
<dbReference type="Gene3D" id="3.30.1520.20">
    <property type="entry name" value="Exonuclease ExoI, domain 2"/>
    <property type="match status" value="1"/>
</dbReference>
<protein>
    <recommendedName>
        <fullName evidence="4 14">Exodeoxyribonuclease I</fullName>
        <ecNumber evidence="3 14">3.1.11.1</ecNumber>
    </recommendedName>
</protein>
<keyword evidence="18" id="KW-1185">Reference proteome</keyword>
<dbReference type="RefSeq" id="WP_213434886.1">
    <property type="nucleotide sequence ID" value="NZ_AP024546.1"/>
</dbReference>
<accession>A0ABM7QHI4</accession>
<keyword evidence="9 14" id="KW-0269">Exonuclease</keyword>
<evidence type="ECO:0000313" key="18">
    <source>
        <dbReference type="Proteomes" id="UP000680514"/>
    </source>
</evidence>
<dbReference type="PROSITE" id="PS51785">
    <property type="entry name" value="EXOI_C"/>
    <property type="match status" value="1"/>
</dbReference>
<evidence type="ECO:0000256" key="14">
    <source>
        <dbReference type="PIRNR" id="PIRNR000977"/>
    </source>
</evidence>
<dbReference type="Pfam" id="PF00929">
    <property type="entry name" value="RNase_T"/>
    <property type="match status" value="1"/>
</dbReference>
<evidence type="ECO:0000256" key="13">
    <source>
        <dbReference type="ARBA" id="ARBA00046792"/>
    </source>
</evidence>
<dbReference type="InterPro" id="IPR013620">
    <property type="entry name" value="Exonuc_1_SH3"/>
</dbReference>
<proteinExistence type="predicted"/>
<keyword evidence="10" id="KW-0460">Magnesium</keyword>
<dbReference type="Pfam" id="PF08411">
    <property type="entry name" value="ExoI_SH3"/>
    <property type="match status" value="1"/>
</dbReference>
<sequence>MAASFLFYDLETFGADPRTTRIAQFAALRTDAELNAIDEPISFYVQPADDLLPSPVATLITGITPQHALREGVNEAAAFARIFEEMARPETCTLGYNSLRFDDEFVRAGLFRNFYDPYEREWRNGNSRWDLLDVMRLAHALRPEGLEWPLRDDGFVSFRLEHLATANGVREGDAHEALSDVVALVGLARRFRAAQPRLWDYALRLRDKRYVAQLLDPVRMQPVLHVSQRFPASRLCSAPVLPIARHPQIDSRVIVFDLDQDPEALLTLDPEAIADHLYTPAADLPEGATRVALKEVHANKCPVLVSWEHLRPNDFARLAIDRARSEANAQRLRDAGPALAEKVRQVYAASRSRAPSDVDGSLYDGFLDEGDKRKFPTVRSLSPASLGTHDFAFRDPRMAELLFRYRARNWPGSLDAGERTRWDDYRRDRLTRDTGRSEYTFDTFFAEIAALRTLNTEAPERLALLDALDAWGRERGHALA</sequence>
<dbReference type="Gene3D" id="1.20.1280.70">
    <property type="entry name" value="Exonuclease ExoI, domain 3"/>
    <property type="match status" value="1"/>
</dbReference>
<evidence type="ECO:0000259" key="16">
    <source>
        <dbReference type="PROSITE" id="PS51785"/>
    </source>
</evidence>
<feature type="domain" description="ExoI C-terminal" evidence="16">
    <location>
        <begin position="354"/>
        <end position="476"/>
    </location>
</feature>
<keyword evidence="8 14" id="KW-0378">Hydrolase</keyword>
<evidence type="ECO:0000256" key="5">
    <source>
        <dbReference type="ARBA" id="ARBA00022722"/>
    </source>
</evidence>
<dbReference type="InterPro" id="IPR034747">
    <property type="entry name" value="EXOI_SH3"/>
</dbReference>
<evidence type="ECO:0000256" key="10">
    <source>
        <dbReference type="ARBA" id="ARBA00022842"/>
    </source>
</evidence>
<keyword evidence="11" id="KW-0238">DNA-binding</keyword>
<evidence type="ECO:0000256" key="4">
    <source>
        <dbReference type="ARBA" id="ARBA00019900"/>
    </source>
</evidence>
<dbReference type="EMBL" id="AP024546">
    <property type="protein sequence ID" value="BCT97140.1"/>
    <property type="molecule type" value="Genomic_DNA"/>
</dbReference>
<comment type="catalytic activity">
    <reaction evidence="1 14">
        <text>Exonucleolytic cleavage in the 3'- to 5'-direction to yield nucleoside 5'-phosphates.</text>
        <dbReference type="EC" id="3.1.11.1"/>
    </reaction>
</comment>
<dbReference type="EC" id="3.1.11.1" evidence="3 14"/>
<dbReference type="NCBIfam" id="NF008746">
    <property type="entry name" value="PRK11779.1"/>
    <property type="match status" value="1"/>
</dbReference>
<dbReference type="InterPro" id="IPR058561">
    <property type="entry name" value="Exonuc_1_C"/>
</dbReference>
<evidence type="ECO:0000256" key="1">
    <source>
        <dbReference type="ARBA" id="ARBA00000563"/>
    </source>
</evidence>
<dbReference type="Gene3D" id="1.10.287.1240">
    <property type="match status" value="1"/>
</dbReference>
<comment type="subunit">
    <text evidence="13">Monomer. Interacts with ssb (via C-terminus); this interaction stimulates the exonuclease activity by recruiting the enzyme to its substrate.</text>
</comment>
<evidence type="ECO:0000256" key="6">
    <source>
        <dbReference type="ARBA" id="ARBA00022723"/>
    </source>
</evidence>
<dbReference type="InterPro" id="IPR038649">
    <property type="entry name" value="EXOI_SH3_sf"/>
</dbReference>
<evidence type="ECO:0000259" key="15">
    <source>
        <dbReference type="PROSITE" id="PS51784"/>
    </source>
</evidence>
<evidence type="ECO:0000256" key="2">
    <source>
        <dbReference type="ARBA" id="ARBA00001946"/>
    </source>
</evidence>
<organism evidence="17 18">
    <name type="scientific">Lysobacter helvus</name>
    <dbReference type="NCBI Taxonomy" id="2675059"/>
    <lineage>
        <taxon>Bacteria</taxon>
        <taxon>Pseudomonadati</taxon>
        <taxon>Pseudomonadota</taxon>
        <taxon>Gammaproteobacteria</taxon>
        <taxon>Lysobacterales</taxon>
        <taxon>Lysobacteraceae</taxon>
        <taxon>Lysobacter</taxon>
    </lineage>
</organism>
<dbReference type="SMART" id="SM00479">
    <property type="entry name" value="EXOIII"/>
    <property type="match status" value="1"/>
</dbReference>
<dbReference type="Pfam" id="PF26016">
    <property type="entry name" value="ExoI_C"/>
    <property type="match status" value="1"/>
</dbReference>
<feature type="domain" description="ExoI SH3-like" evidence="15">
    <location>
        <begin position="196"/>
        <end position="351"/>
    </location>
</feature>
<keyword evidence="6" id="KW-0479">Metal-binding</keyword>
<evidence type="ECO:0000256" key="3">
    <source>
        <dbReference type="ARBA" id="ARBA00012108"/>
    </source>
</evidence>
<comment type="cofactor">
    <cofactor evidence="2">
        <name>Mg(2+)</name>
        <dbReference type="ChEBI" id="CHEBI:18420"/>
    </cofactor>
</comment>
<dbReference type="InterPro" id="IPR013520">
    <property type="entry name" value="Ribonucl_H"/>
</dbReference>
<dbReference type="InterPro" id="IPR023607">
    <property type="entry name" value="Exodeoxyribonuclease_I"/>
</dbReference>
<evidence type="ECO:0000256" key="7">
    <source>
        <dbReference type="ARBA" id="ARBA00022763"/>
    </source>
</evidence>
<dbReference type="CDD" id="cd06138">
    <property type="entry name" value="ExoI_N"/>
    <property type="match status" value="1"/>
</dbReference>
<keyword evidence="7 14" id="KW-0227">DNA damage</keyword>
<evidence type="ECO:0000256" key="9">
    <source>
        <dbReference type="ARBA" id="ARBA00022839"/>
    </source>
</evidence>
<dbReference type="PIRSF" id="PIRSF000977">
    <property type="entry name" value="Exodeoxyribonuclease_I"/>
    <property type="match status" value="1"/>
</dbReference>
<evidence type="ECO:0000313" key="17">
    <source>
        <dbReference type="EMBL" id="BCT97140.1"/>
    </source>
</evidence>
<dbReference type="Proteomes" id="UP000680514">
    <property type="component" value="Chromosome"/>
</dbReference>
<dbReference type="PROSITE" id="PS51784">
    <property type="entry name" value="EXOI_SH3"/>
    <property type="match status" value="1"/>
</dbReference>
<reference evidence="17 18" key="1">
    <citation type="submission" date="2021-03" db="EMBL/GenBank/DDBJ databases">
        <title>Complete Genome Sequences of Two Lysobacter Strains Isolated from Sea Water (Lysobacter caseinilyticus) and Soil (Lysobacter helvus) in South Korea.</title>
        <authorList>
            <person name="Watanabe Y."/>
            <person name="Arakawa K."/>
        </authorList>
    </citation>
    <scope>NUCLEOTIDE SEQUENCE [LARGE SCALE GENOMIC DNA]</scope>
    <source>
        <strain evidence="17 18">D10</strain>
    </source>
</reference>
<dbReference type="InterPro" id="IPR012337">
    <property type="entry name" value="RNaseH-like_sf"/>
</dbReference>
<gene>
    <name evidence="17" type="primary">sbcB</name>
    <name evidence="17" type="ORF">LYSHEL_30110</name>
</gene>
<dbReference type="SUPFAM" id="SSF53098">
    <property type="entry name" value="Ribonuclease H-like"/>
    <property type="match status" value="1"/>
</dbReference>
<evidence type="ECO:0000256" key="11">
    <source>
        <dbReference type="ARBA" id="ARBA00023125"/>
    </source>
</evidence>
<dbReference type="Gene3D" id="3.30.420.10">
    <property type="entry name" value="Ribonuclease H-like superfamily/Ribonuclease H"/>
    <property type="match status" value="1"/>
</dbReference>
<evidence type="ECO:0000256" key="8">
    <source>
        <dbReference type="ARBA" id="ARBA00022801"/>
    </source>
</evidence>
<keyword evidence="12 14" id="KW-0234">DNA repair</keyword>
<name>A0ABM7QHI4_9GAMM</name>
<keyword evidence="5 14" id="KW-0540">Nuclease</keyword>